<dbReference type="PANTHER" id="PTHR16537:SF1">
    <property type="entry name" value="PROTEIN ZNRD2"/>
    <property type="match status" value="1"/>
</dbReference>
<feature type="region of interest" description="Disordered" evidence="1">
    <location>
        <begin position="111"/>
        <end position="141"/>
    </location>
</feature>
<reference evidence="2" key="1">
    <citation type="submission" date="2024-06" db="EMBL/GenBank/DDBJ databases">
        <authorList>
            <person name="Liu X."/>
            <person name="Lenzi L."/>
            <person name="Haldenby T S."/>
            <person name="Uol C."/>
        </authorList>
    </citation>
    <scope>NUCLEOTIDE SEQUENCE</scope>
</reference>
<protein>
    <recommendedName>
        <fullName evidence="4">Sjoegren syndrome/scleroderma autoantigen 1</fullName>
    </recommendedName>
</protein>
<name>A0AAV2T431_CALDB</name>
<dbReference type="PANTHER" id="PTHR16537">
    <property type="entry name" value="SJOEGREN SYNDROME/SCLERODERMA AUTOANTIGEN 1"/>
    <property type="match status" value="1"/>
</dbReference>
<dbReference type="EMBL" id="CAXLJL010000123">
    <property type="protein sequence ID" value="CAL5132222.1"/>
    <property type="molecule type" value="Genomic_DNA"/>
</dbReference>
<accession>A0AAV2T431</accession>
<dbReference type="Proteomes" id="UP001497525">
    <property type="component" value="Unassembled WGS sequence"/>
</dbReference>
<evidence type="ECO:0000313" key="2">
    <source>
        <dbReference type="EMBL" id="CAL5132222.1"/>
    </source>
</evidence>
<dbReference type="InterPro" id="IPR051888">
    <property type="entry name" value="UPF0148_domain"/>
</dbReference>
<proteinExistence type="predicted"/>
<comment type="caution">
    <text evidence="2">The sequence shown here is derived from an EMBL/GenBank/DDBJ whole genome shotgun (WGS) entry which is preliminary data.</text>
</comment>
<dbReference type="AlphaFoldDB" id="A0AAV2T431"/>
<organism evidence="2 3">
    <name type="scientific">Calicophoron daubneyi</name>
    <name type="common">Rumen fluke</name>
    <name type="synonym">Paramphistomum daubneyi</name>
    <dbReference type="NCBI Taxonomy" id="300641"/>
    <lineage>
        <taxon>Eukaryota</taxon>
        <taxon>Metazoa</taxon>
        <taxon>Spiralia</taxon>
        <taxon>Lophotrochozoa</taxon>
        <taxon>Platyhelminthes</taxon>
        <taxon>Trematoda</taxon>
        <taxon>Digenea</taxon>
        <taxon>Plagiorchiida</taxon>
        <taxon>Pronocephalata</taxon>
        <taxon>Paramphistomoidea</taxon>
        <taxon>Paramphistomidae</taxon>
        <taxon>Calicophoron</taxon>
    </lineage>
</organism>
<gene>
    <name evidence="2" type="ORF">CDAUBV1_LOCUS5066</name>
</gene>
<dbReference type="Pfam" id="PF06677">
    <property type="entry name" value="Auto_anti-p27"/>
    <property type="match status" value="1"/>
</dbReference>
<evidence type="ECO:0000313" key="3">
    <source>
        <dbReference type="Proteomes" id="UP001497525"/>
    </source>
</evidence>
<evidence type="ECO:0008006" key="4">
    <source>
        <dbReference type="Google" id="ProtNLM"/>
    </source>
</evidence>
<dbReference type="InterPro" id="IPR009563">
    <property type="entry name" value="SSSCA1"/>
</dbReference>
<evidence type="ECO:0000256" key="1">
    <source>
        <dbReference type="SAM" id="MobiDB-lite"/>
    </source>
</evidence>
<sequence length="198" mass="22258">MPLSKVDNLDVLRGTSDEEKSLATQRRLRSDKISNIMGSYLLKGWRMLDESCPKCDTILLLPPGGERYCIACSEVDVDRDMKQMNGPTTISEHRDNPQTEVRPLAIDTTSFRSHHDSDRAPAPTVGPLMPVDDAPRPAAPSDNAILKRDLRKKLFWCSQRLMLSESPEDIQQWARAVQCLAETLEIVHRCSALKEACN</sequence>